<dbReference type="InterPro" id="IPR006674">
    <property type="entry name" value="HD_domain"/>
</dbReference>
<feature type="compositionally biased region" description="Basic and acidic residues" evidence="2">
    <location>
        <begin position="1"/>
        <end position="15"/>
    </location>
</feature>
<evidence type="ECO:0000313" key="4">
    <source>
        <dbReference type="EMBL" id="RGK37312.1"/>
    </source>
</evidence>
<comment type="caution">
    <text evidence="4">The sequence shown here is derived from an EMBL/GenBank/DDBJ whole genome shotgun (WGS) entry which is preliminary data.</text>
</comment>
<feature type="region of interest" description="Disordered" evidence="2">
    <location>
        <begin position="1"/>
        <end position="27"/>
    </location>
</feature>
<evidence type="ECO:0000313" key="5">
    <source>
        <dbReference type="Proteomes" id="UP000260793"/>
    </source>
</evidence>
<accession>A0A3E4LJU7</accession>
<dbReference type="AlphaFoldDB" id="A0A3E4LJU7"/>
<dbReference type="SUPFAM" id="SSF109604">
    <property type="entry name" value="HD-domain/PDEase-like"/>
    <property type="match status" value="1"/>
</dbReference>
<dbReference type="InterPro" id="IPR003607">
    <property type="entry name" value="HD/PDEase_dom"/>
</dbReference>
<proteinExistence type="predicted"/>
<dbReference type="NCBIfam" id="TIGR00277">
    <property type="entry name" value="HDIG"/>
    <property type="match status" value="1"/>
</dbReference>
<gene>
    <name evidence="4" type="ORF">DXD17_12640</name>
</gene>
<feature type="domain" description="HD" evidence="3">
    <location>
        <begin position="85"/>
        <end position="163"/>
    </location>
</feature>
<dbReference type="PANTHER" id="PTHR47545">
    <property type="entry name" value="MULTIFUNCTIONAL CCA PROTEIN"/>
    <property type="match status" value="1"/>
</dbReference>
<organism evidence="4 5">
    <name type="scientific">[Ruminococcus] lactaris</name>
    <dbReference type="NCBI Taxonomy" id="46228"/>
    <lineage>
        <taxon>Bacteria</taxon>
        <taxon>Bacillati</taxon>
        <taxon>Bacillota</taxon>
        <taxon>Clostridia</taxon>
        <taxon>Lachnospirales</taxon>
        <taxon>Lachnospiraceae</taxon>
        <taxon>Mediterraneibacter</taxon>
    </lineage>
</organism>
<dbReference type="EMBL" id="QSQN01000041">
    <property type="protein sequence ID" value="RGK37312.1"/>
    <property type="molecule type" value="Genomic_DNA"/>
</dbReference>
<protein>
    <submittedName>
        <fullName evidence="4">HD domain-containing protein</fullName>
    </submittedName>
</protein>
<reference evidence="4 5" key="1">
    <citation type="submission" date="2018-08" db="EMBL/GenBank/DDBJ databases">
        <title>A genome reference for cultivated species of the human gut microbiota.</title>
        <authorList>
            <person name="Zou Y."/>
            <person name="Xue W."/>
            <person name="Luo G."/>
        </authorList>
    </citation>
    <scope>NUCLEOTIDE SEQUENCE [LARGE SCALE GENOMIC DNA]</scope>
    <source>
        <strain evidence="4 5">TF11-7</strain>
    </source>
</reference>
<dbReference type="Pfam" id="PF01966">
    <property type="entry name" value="HD"/>
    <property type="match status" value="1"/>
</dbReference>
<evidence type="ECO:0000256" key="1">
    <source>
        <dbReference type="ARBA" id="ARBA00022741"/>
    </source>
</evidence>
<keyword evidence="1" id="KW-0547">Nucleotide-binding</keyword>
<dbReference type="InterPro" id="IPR006675">
    <property type="entry name" value="HDIG_dom"/>
</dbReference>
<dbReference type="Gene3D" id="1.10.3210.10">
    <property type="entry name" value="Hypothetical protein af1432"/>
    <property type="match status" value="1"/>
</dbReference>
<dbReference type="Proteomes" id="UP000260793">
    <property type="component" value="Unassembled WGS sequence"/>
</dbReference>
<dbReference type="InterPro" id="IPR050124">
    <property type="entry name" value="tRNA_CCA-adding_enzyme"/>
</dbReference>
<name>A0A3E4LJU7_9FIRM</name>
<sequence>MSVTKSTERSKDQKFRPGQKGRKRVEREELIRWSEPKQVLLLLDKSREELKEMLGDEFAAMKNYAQNNPHHCYNLLEHTVRTVGGVDCGNISDEDAVQLRVAALLHDIGKPVVAFQKNGKTVFYNHGKESRKIAEKRLPESGIEGSELKKILFYIEHHDDFISFKLKENIKEDKNGKVNPFIIPVTKENVEKKIHFVQKKCKEKGIYIPTVEDYKILMRLCYADAMAQSPKVIEKGVQIDSVEEKVTRLKAVERMIEIILADK</sequence>
<evidence type="ECO:0000259" key="3">
    <source>
        <dbReference type="Pfam" id="PF01966"/>
    </source>
</evidence>
<dbReference type="CDD" id="cd00077">
    <property type="entry name" value="HDc"/>
    <property type="match status" value="1"/>
</dbReference>
<dbReference type="GO" id="GO:0000166">
    <property type="term" value="F:nucleotide binding"/>
    <property type="evidence" value="ECO:0007669"/>
    <property type="project" value="UniProtKB-KW"/>
</dbReference>
<evidence type="ECO:0000256" key="2">
    <source>
        <dbReference type="SAM" id="MobiDB-lite"/>
    </source>
</evidence>